<evidence type="ECO:0000313" key="2">
    <source>
        <dbReference type="EMBL" id="SFD70241.1"/>
    </source>
</evidence>
<sequence>MRALRVMPVRPESVRAWRAEFWAPVASFRDPLFPGLSRGLPLPPPSTVRGLLAAATGEPEETLPLGIAAKADGKGVDAETYHPIAADGSNPAVSGRVRAGKGGMTIRDRPFLADVHLTVWLPGADGERIAMALRRPRFALRLGRSQDIVHPREVTPVELRRTEEAVVDHTLAPVDGHTVPSAVVHRMAARVSIDRLTTTWTDYLWCDAPTGRCQVRNAYRDEETGQAVWLLPA</sequence>
<gene>
    <name evidence="2" type="ORF">SAMN05421773_12458</name>
</gene>
<dbReference type="EMBL" id="FOLM01000024">
    <property type="protein sequence ID" value="SFD70241.1"/>
    <property type="molecule type" value="Genomic_DNA"/>
</dbReference>
<evidence type="ECO:0000256" key="1">
    <source>
        <dbReference type="ARBA" id="ARBA00023118"/>
    </source>
</evidence>
<keyword evidence="2" id="KW-0378">Hydrolase</keyword>
<evidence type="ECO:0000313" key="3">
    <source>
        <dbReference type="Proteomes" id="UP000199207"/>
    </source>
</evidence>
<organism evidence="2 3">
    <name type="scientific">Streptomyces aidingensis</name>
    <dbReference type="NCBI Taxonomy" id="910347"/>
    <lineage>
        <taxon>Bacteria</taxon>
        <taxon>Bacillati</taxon>
        <taxon>Actinomycetota</taxon>
        <taxon>Actinomycetes</taxon>
        <taxon>Kitasatosporales</taxon>
        <taxon>Streptomycetaceae</taxon>
        <taxon>Streptomyces</taxon>
    </lineage>
</organism>
<accession>A0A1I1UHC5</accession>
<dbReference type="GO" id="GO:0004386">
    <property type="term" value="F:helicase activity"/>
    <property type="evidence" value="ECO:0007669"/>
    <property type="project" value="UniProtKB-KW"/>
</dbReference>
<dbReference type="InterPro" id="IPR021124">
    <property type="entry name" value="CRISPR-assoc_prot_Cas5"/>
</dbReference>
<keyword evidence="2" id="KW-0347">Helicase</keyword>
<dbReference type="GO" id="GO:0004519">
    <property type="term" value="F:endonuclease activity"/>
    <property type="evidence" value="ECO:0007669"/>
    <property type="project" value="UniProtKB-KW"/>
</dbReference>
<dbReference type="Proteomes" id="UP000199207">
    <property type="component" value="Unassembled WGS sequence"/>
</dbReference>
<dbReference type="Gene3D" id="3.30.70.2660">
    <property type="match status" value="1"/>
</dbReference>
<keyword evidence="3" id="KW-1185">Reference proteome</keyword>
<proteinExistence type="predicted"/>
<keyword evidence="2" id="KW-0540">Nuclease</keyword>
<dbReference type="GO" id="GO:0043571">
    <property type="term" value="P:maintenance of CRISPR repeat elements"/>
    <property type="evidence" value="ECO:0007669"/>
    <property type="project" value="InterPro"/>
</dbReference>
<dbReference type="Pfam" id="PF09704">
    <property type="entry name" value="Cas_Cas5d"/>
    <property type="match status" value="1"/>
</dbReference>
<dbReference type="GO" id="GO:0051607">
    <property type="term" value="P:defense response to virus"/>
    <property type="evidence" value="ECO:0007669"/>
    <property type="project" value="UniProtKB-KW"/>
</dbReference>
<dbReference type="OrthoDB" id="3218428at2"/>
<dbReference type="CDD" id="cd09693">
    <property type="entry name" value="Cas5_I"/>
    <property type="match status" value="1"/>
</dbReference>
<dbReference type="STRING" id="910347.SAMN05421773_12458"/>
<reference evidence="2 3" key="1">
    <citation type="submission" date="2016-10" db="EMBL/GenBank/DDBJ databases">
        <authorList>
            <person name="de Groot N.N."/>
        </authorList>
    </citation>
    <scope>NUCLEOTIDE SEQUENCE [LARGE SCALE GENOMIC DNA]</scope>
    <source>
        <strain evidence="2 3">CGMCC 4.5739</strain>
    </source>
</reference>
<dbReference type="AlphaFoldDB" id="A0A1I1UHC5"/>
<keyword evidence="2" id="KW-0255">Endonuclease</keyword>
<protein>
    <submittedName>
        <fullName evidence="2">CRISPR-associated endonuclease/helicase Cas3/CRISPR-associated protein Cas5t</fullName>
    </submittedName>
</protein>
<keyword evidence="2" id="KW-0547">Nucleotide-binding</keyword>
<name>A0A1I1UHC5_9ACTN</name>
<keyword evidence="2" id="KW-0067">ATP-binding</keyword>
<keyword evidence="1" id="KW-0051">Antiviral defense</keyword>
<dbReference type="InterPro" id="IPR013422">
    <property type="entry name" value="CRISPR-assoc_prot_Cas5_N"/>
</dbReference>
<dbReference type="NCBIfam" id="TIGR02593">
    <property type="entry name" value="CRISPR_cas5"/>
    <property type="match status" value="1"/>
</dbReference>